<dbReference type="AlphaFoldDB" id="A0A485A4W4"/>
<organism evidence="1 2">
    <name type="scientific">Budvicia aquatica</name>
    <dbReference type="NCBI Taxonomy" id="82979"/>
    <lineage>
        <taxon>Bacteria</taxon>
        <taxon>Pseudomonadati</taxon>
        <taxon>Pseudomonadota</taxon>
        <taxon>Gammaproteobacteria</taxon>
        <taxon>Enterobacterales</taxon>
        <taxon>Budviciaceae</taxon>
        <taxon>Budvicia</taxon>
    </lineage>
</organism>
<evidence type="ECO:0000313" key="1">
    <source>
        <dbReference type="EMBL" id="VFS52549.1"/>
    </source>
</evidence>
<gene>
    <name evidence="1" type="ORF">NCTC12282_05876</name>
</gene>
<protein>
    <submittedName>
        <fullName evidence="1">Uncharacterized protein</fullName>
    </submittedName>
</protein>
<name>A0A485A4W4_9GAMM</name>
<sequence>MRGDEELWQDIDETISVRYICTNKDLPSHLRIGDISTLVSKKNNRLSVIDQYHTPYYAATTDA</sequence>
<accession>A0A485A4W4</accession>
<dbReference type="Proteomes" id="UP000373449">
    <property type="component" value="Unassembled WGS sequence"/>
</dbReference>
<evidence type="ECO:0000313" key="2">
    <source>
        <dbReference type="Proteomes" id="UP000373449"/>
    </source>
</evidence>
<reference evidence="1 2" key="1">
    <citation type="submission" date="2019-03" db="EMBL/GenBank/DDBJ databases">
        <authorList>
            <consortium name="Pathogen Informatics"/>
        </authorList>
    </citation>
    <scope>NUCLEOTIDE SEQUENCE [LARGE SCALE GENOMIC DNA]</scope>
    <source>
        <strain evidence="1 2">NCTC12282</strain>
    </source>
</reference>
<proteinExistence type="predicted"/>
<dbReference type="EMBL" id="CAADJA010000002">
    <property type="protein sequence ID" value="VFS52549.1"/>
    <property type="molecule type" value="Genomic_DNA"/>
</dbReference>